<sequence length="103" mass="11527">MNKEQILARSRAEKTDEGMQQAENRGRRIGISAFCLVFIFIAIFNVFNGQQSYAPYAMFWAFVAAEAYPKYRFTKNKAYLISTVAGAIASIASLASFVISVLR</sequence>
<evidence type="ECO:0000256" key="1">
    <source>
        <dbReference type="SAM" id="MobiDB-lite"/>
    </source>
</evidence>
<dbReference type="Proteomes" id="UP000306509">
    <property type="component" value="Unassembled WGS sequence"/>
</dbReference>
<evidence type="ECO:0000313" key="4">
    <source>
        <dbReference type="Proteomes" id="UP000306509"/>
    </source>
</evidence>
<evidence type="ECO:0000256" key="2">
    <source>
        <dbReference type="SAM" id="Phobius"/>
    </source>
</evidence>
<feature type="transmembrane region" description="Helical" evidence="2">
    <location>
        <begin position="78"/>
        <end position="102"/>
    </location>
</feature>
<comment type="caution">
    <text evidence="3">The sequence shown here is derived from an EMBL/GenBank/DDBJ whole genome shotgun (WGS) entry which is preliminary data.</text>
</comment>
<protein>
    <submittedName>
        <fullName evidence="3">Uncharacterized protein</fullName>
    </submittedName>
</protein>
<keyword evidence="2" id="KW-0472">Membrane</keyword>
<name>A0A4U8Q5H5_9FIRM</name>
<keyword evidence="4" id="KW-1185">Reference proteome</keyword>
<feature type="transmembrane region" description="Helical" evidence="2">
    <location>
        <begin position="29"/>
        <end position="47"/>
    </location>
</feature>
<keyword evidence="2" id="KW-1133">Transmembrane helix</keyword>
<dbReference type="RefSeq" id="WP_138002910.1">
    <property type="nucleotide sequence ID" value="NZ_QGQD01000060.1"/>
</dbReference>
<dbReference type="Pfam" id="PF20040">
    <property type="entry name" value="DUF6442"/>
    <property type="match status" value="1"/>
</dbReference>
<proteinExistence type="predicted"/>
<dbReference type="AlphaFoldDB" id="A0A4U8Q5H5"/>
<gene>
    <name evidence="3" type="ORF">DSM106044_03190</name>
</gene>
<dbReference type="InterPro" id="IPR045620">
    <property type="entry name" value="DUF6442"/>
</dbReference>
<dbReference type="EMBL" id="QGQD01000060">
    <property type="protein sequence ID" value="TLD00100.1"/>
    <property type="molecule type" value="Genomic_DNA"/>
</dbReference>
<keyword evidence="2" id="KW-0812">Transmembrane</keyword>
<organism evidence="3 4">
    <name type="scientific">Robinsoniella peoriensis</name>
    <dbReference type="NCBI Taxonomy" id="180332"/>
    <lineage>
        <taxon>Bacteria</taxon>
        <taxon>Bacillati</taxon>
        <taxon>Bacillota</taxon>
        <taxon>Clostridia</taxon>
        <taxon>Lachnospirales</taxon>
        <taxon>Lachnospiraceae</taxon>
        <taxon>Robinsoniella</taxon>
    </lineage>
</organism>
<feature type="region of interest" description="Disordered" evidence="1">
    <location>
        <begin position="1"/>
        <end position="22"/>
    </location>
</feature>
<accession>A0A4U8Q5H5</accession>
<evidence type="ECO:0000313" key="3">
    <source>
        <dbReference type="EMBL" id="TLD00100.1"/>
    </source>
</evidence>
<dbReference type="STRING" id="180332.GCA_000797495_01860"/>
<reference evidence="3 4" key="1">
    <citation type="journal article" date="2019" name="Anaerobe">
        <title>Detection of Robinsoniella peoriensis in multiple bone samples of a trauma patient.</title>
        <authorList>
            <person name="Schrottner P."/>
            <person name="Hartwich K."/>
            <person name="Bunk B."/>
            <person name="Schober I."/>
            <person name="Helbig S."/>
            <person name="Rudolph W.W."/>
            <person name="Gunzer F."/>
        </authorList>
    </citation>
    <scope>NUCLEOTIDE SEQUENCE [LARGE SCALE GENOMIC DNA]</scope>
    <source>
        <strain evidence="3 4">DSM 106044</strain>
    </source>
</reference>